<dbReference type="AlphaFoldDB" id="A0A507FDY5"/>
<dbReference type="GO" id="GO:0005739">
    <property type="term" value="C:mitochondrion"/>
    <property type="evidence" value="ECO:0007669"/>
    <property type="project" value="TreeGrafter"/>
</dbReference>
<dbReference type="GO" id="GO:0005524">
    <property type="term" value="F:ATP binding"/>
    <property type="evidence" value="ECO:0007669"/>
    <property type="project" value="UniProtKB-KW"/>
</dbReference>
<dbReference type="Proteomes" id="UP000320333">
    <property type="component" value="Unassembled WGS sequence"/>
</dbReference>
<keyword evidence="6" id="KW-1185">Reference proteome</keyword>
<comment type="caution">
    <text evidence="5">The sequence shown here is derived from an EMBL/GenBank/DDBJ whole genome shotgun (WGS) entry which is preliminary data.</text>
</comment>
<evidence type="ECO:0000256" key="4">
    <source>
        <dbReference type="SAM" id="MobiDB-lite"/>
    </source>
</evidence>
<dbReference type="Pfam" id="PF03969">
    <property type="entry name" value="AFG1_ATPase"/>
    <property type="match status" value="1"/>
</dbReference>
<organism evidence="5 6">
    <name type="scientific">Chytriomyces confervae</name>
    <dbReference type="NCBI Taxonomy" id="246404"/>
    <lineage>
        <taxon>Eukaryota</taxon>
        <taxon>Fungi</taxon>
        <taxon>Fungi incertae sedis</taxon>
        <taxon>Chytridiomycota</taxon>
        <taxon>Chytridiomycota incertae sedis</taxon>
        <taxon>Chytridiomycetes</taxon>
        <taxon>Chytridiales</taxon>
        <taxon>Chytriomycetaceae</taxon>
        <taxon>Chytriomyces</taxon>
    </lineage>
</organism>
<dbReference type="SUPFAM" id="SSF52540">
    <property type="entry name" value="P-loop containing nucleoside triphosphate hydrolases"/>
    <property type="match status" value="1"/>
</dbReference>
<dbReference type="OrthoDB" id="548867at2759"/>
<evidence type="ECO:0008006" key="7">
    <source>
        <dbReference type="Google" id="ProtNLM"/>
    </source>
</evidence>
<dbReference type="PANTHER" id="PTHR12169:SF6">
    <property type="entry name" value="AFG1-LIKE ATPASE"/>
    <property type="match status" value="1"/>
</dbReference>
<name>A0A507FDY5_9FUNG</name>
<evidence type="ECO:0000256" key="3">
    <source>
        <dbReference type="ARBA" id="ARBA00022840"/>
    </source>
</evidence>
<dbReference type="InterPro" id="IPR027417">
    <property type="entry name" value="P-loop_NTPase"/>
</dbReference>
<reference evidence="5 6" key="1">
    <citation type="journal article" date="2019" name="Sci. Rep.">
        <title>Comparative genomics of chytrid fungi reveal insights into the obligate biotrophic and pathogenic lifestyle of Synchytrium endobioticum.</title>
        <authorList>
            <person name="van de Vossenberg B.T.L.H."/>
            <person name="Warris S."/>
            <person name="Nguyen H.D.T."/>
            <person name="van Gent-Pelzer M.P.E."/>
            <person name="Joly D.L."/>
            <person name="van de Geest H.C."/>
            <person name="Bonants P.J.M."/>
            <person name="Smith D.S."/>
            <person name="Levesque C.A."/>
            <person name="van der Lee T.A.J."/>
        </authorList>
    </citation>
    <scope>NUCLEOTIDE SEQUENCE [LARGE SCALE GENOMIC DNA]</scope>
    <source>
        <strain evidence="5 6">CBS 675.73</strain>
    </source>
</reference>
<dbReference type="EMBL" id="QEAP01000164">
    <property type="protein sequence ID" value="TPX73797.1"/>
    <property type="molecule type" value="Genomic_DNA"/>
</dbReference>
<feature type="region of interest" description="Disordered" evidence="4">
    <location>
        <begin position="368"/>
        <end position="400"/>
    </location>
</feature>
<evidence type="ECO:0000256" key="1">
    <source>
        <dbReference type="ARBA" id="ARBA00010322"/>
    </source>
</evidence>
<evidence type="ECO:0000256" key="2">
    <source>
        <dbReference type="ARBA" id="ARBA00022741"/>
    </source>
</evidence>
<dbReference type="NCBIfam" id="NF040713">
    <property type="entry name" value="ZapE"/>
    <property type="match status" value="1"/>
</dbReference>
<keyword evidence="2" id="KW-0547">Nucleotide-binding</keyword>
<evidence type="ECO:0000313" key="6">
    <source>
        <dbReference type="Proteomes" id="UP000320333"/>
    </source>
</evidence>
<dbReference type="InterPro" id="IPR005654">
    <property type="entry name" value="ATPase_AFG1-like"/>
</dbReference>
<comment type="similarity">
    <text evidence="1">Belongs to the AFG1 ATPase family.</text>
</comment>
<keyword evidence="3" id="KW-0067">ATP-binding</keyword>
<protein>
    <recommendedName>
        <fullName evidence="7">AAA+ ATPase domain-containing protein</fullName>
    </recommendedName>
</protein>
<gene>
    <name evidence="5" type="ORF">CcCBS67573_g04930</name>
</gene>
<dbReference type="GO" id="GO:0016887">
    <property type="term" value="F:ATP hydrolysis activity"/>
    <property type="evidence" value="ECO:0007669"/>
    <property type="project" value="InterPro"/>
</dbReference>
<proteinExistence type="inferred from homology"/>
<dbReference type="Gene3D" id="3.40.50.300">
    <property type="entry name" value="P-loop containing nucleotide triphosphate hydrolases"/>
    <property type="match status" value="1"/>
</dbReference>
<evidence type="ECO:0000313" key="5">
    <source>
        <dbReference type="EMBL" id="TPX73797.1"/>
    </source>
</evidence>
<sequence>MRNLSLVAGHARLGLRRDPQQIAALESLETLGKHLLQNSSSSTANETTKNSRYIVGSVGSGKSLVMDQFHAAINKAQPGISRRTHFLQFMAETHQQLHRIRSQNPSQDAFRTLAINILNKHPVLCLDEFQIVDIGEAMIMRRLFENLFSIARPSAPKVSAFSLITTSNKPIHLLYRAGLNRGTVKPLLHLLDTHCETLSIQGETDYRTLTHETEESRCLFYPRSLESGCDSPFADAKQAREAFQERFVQACGGGGGVDVARPLQVKLPPGNRSVDVALAVEGKCALIPFETLCGNTGKLGGADYVTLCREYKQIFVSGPVPLLDKDGVGHSGVKGVDLGRRFINFVDVAYDSGVRLVIEAAGNPERLLKGLRDSPMPGTGSGSGTGTETRVVKEGGASSSGSTTYIGMMEWSATGLQDASLASIGSVGASETSFAVSRAVSRLKEMGSIAWLRKMNAAGL</sequence>
<dbReference type="PANTHER" id="PTHR12169">
    <property type="entry name" value="ATPASE N2B"/>
    <property type="match status" value="1"/>
</dbReference>
<accession>A0A507FDY5</accession>